<protein>
    <submittedName>
        <fullName evidence="1">Uncharacterized protein</fullName>
    </submittedName>
</protein>
<dbReference type="EMBL" id="FLUO01000001">
    <property type="protein sequence ID" value="SBW06875.1"/>
    <property type="molecule type" value="Genomic_DNA"/>
</dbReference>
<reference evidence="1" key="1">
    <citation type="submission" date="2016-04" db="EMBL/GenBank/DDBJ databases">
        <authorList>
            <person name="Evans L.H."/>
            <person name="Alamgir A."/>
            <person name="Owens N."/>
            <person name="Weber N.D."/>
            <person name="Virtaneva K."/>
            <person name="Barbian K."/>
            <person name="Babar A."/>
            <person name="Rosenke K."/>
        </authorList>
    </citation>
    <scope>NUCLEOTIDE SEQUENCE</scope>
    <source>
        <strain evidence="1">86</strain>
    </source>
</reference>
<evidence type="ECO:0000313" key="1">
    <source>
        <dbReference type="EMBL" id="SBW06875.1"/>
    </source>
</evidence>
<accession>A0A212K5V2</accession>
<proteinExistence type="predicted"/>
<organism evidence="1">
    <name type="scientific">uncultured Alphaproteobacteria bacterium</name>
    <dbReference type="NCBI Taxonomy" id="91750"/>
    <lineage>
        <taxon>Bacteria</taxon>
        <taxon>Pseudomonadati</taxon>
        <taxon>Pseudomonadota</taxon>
        <taxon>Alphaproteobacteria</taxon>
        <taxon>environmental samples</taxon>
    </lineage>
</organism>
<gene>
    <name evidence="1" type="ORF">KL86APRO_12167</name>
</gene>
<name>A0A212K5V2_9PROT</name>
<dbReference type="AlphaFoldDB" id="A0A212K5V2"/>
<sequence>MRMIDRETMTRVLAVVAQAEVREVEAIAAALRAEIDGLIVSTCDDGDICGVRPLAETPGVNLYLLSSSGACLGLTRDPEMALGVVLAQVTPED</sequence>